<keyword evidence="2" id="KW-1185">Reference proteome</keyword>
<evidence type="ECO:0000313" key="2">
    <source>
        <dbReference type="Proteomes" id="UP000078572"/>
    </source>
</evidence>
<dbReference type="InterPro" id="IPR001646">
    <property type="entry name" value="5peptide_repeat"/>
</dbReference>
<evidence type="ECO:0008006" key="3">
    <source>
        <dbReference type="Google" id="ProtNLM"/>
    </source>
</evidence>
<dbReference type="SUPFAM" id="SSF141571">
    <property type="entry name" value="Pentapeptide repeat-like"/>
    <property type="match status" value="1"/>
</dbReference>
<dbReference type="AlphaFoldDB" id="A0A191ZT84"/>
<protein>
    <recommendedName>
        <fullName evidence="3">Pentapeptide repeat-containing protein</fullName>
    </recommendedName>
</protein>
<sequence>MHATGVTFDNSILAGAVFNDSELNGAKFRHARMDEIVLSKSNMLVTNFSGAEAKNANFSEATLNGANFSHGVFSGANFKNAVLDSSDMRSADLSMTNLKDAVLTDADVSGADFTGAKNLTQEMLLSACVSSSKLPIVDKPLKPTSRACYKTEKEEEQRMVKRFALLVTGQVAVIQGYCKDFEHKFRPADSKLHPQDNERIWFDTDVLGDQRPH</sequence>
<accession>A0A191ZT84</accession>
<gene>
    <name evidence="1" type="ORF">A9Y76_01805</name>
</gene>
<dbReference type="Pfam" id="PF00805">
    <property type="entry name" value="Pentapeptide"/>
    <property type="match status" value="2"/>
</dbReference>
<dbReference type="PANTHER" id="PTHR14136:SF17">
    <property type="entry name" value="BTB_POZ DOMAIN-CONTAINING PROTEIN KCTD9"/>
    <property type="match status" value="1"/>
</dbReference>
<dbReference type="InterPro" id="IPR051082">
    <property type="entry name" value="Pentapeptide-BTB/POZ_domain"/>
</dbReference>
<name>A0A191ZT84_9RALS</name>
<reference evidence="2" key="1">
    <citation type="submission" date="2016-06" db="EMBL/GenBank/DDBJ databases">
        <authorList>
            <person name="Xu Y."/>
            <person name="Nagy A."/>
            <person name="Yan X."/>
            <person name="Kim S.W."/>
            <person name="Haley B."/>
            <person name="Liu N.T."/>
            <person name="Nou X."/>
        </authorList>
    </citation>
    <scope>NUCLEOTIDE SEQUENCE [LARGE SCALE GENOMIC DNA]</scope>
    <source>
        <strain evidence="2">ATCC 49129</strain>
    </source>
</reference>
<dbReference type="Gene3D" id="2.160.20.80">
    <property type="entry name" value="E3 ubiquitin-protein ligase SopA"/>
    <property type="match status" value="1"/>
</dbReference>
<organism evidence="1 2">
    <name type="scientific">Ralstonia insidiosa</name>
    <dbReference type="NCBI Taxonomy" id="190721"/>
    <lineage>
        <taxon>Bacteria</taxon>
        <taxon>Pseudomonadati</taxon>
        <taxon>Pseudomonadota</taxon>
        <taxon>Betaproteobacteria</taxon>
        <taxon>Burkholderiales</taxon>
        <taxon>Burkholderiaceae</taxon>
        <taxon>Ralstonia</taxon>
    </lineage>
</organism>
<evidence type="ECO:0000313" key="1">
    <source>
        <dbReference type="EMBL" id="ANJ71292.1"/>
    </source>
</evidence>
<dbReference type="PANTHER" id="PTHR14136">
    <property type="entry name" value="BTB_POZ DOMAIN-CONTAINING PROTEIN KCTD9"/>
    <property type="match status" value="1"/>
</dbReference>
<proteinExistence type="predicted"/>
<dbReference type="EMBL" id="CP016022">
    <property type="protein sequence ID" value="ANJ71292.1"/>
    <property type="molecule type" value="Genomic_DNA"/>
</dbReference>
<dbReference type="Proteomes" id="UP000078572">
    <property type="component" value="Chromosome 1"/>
</dbReference>